<dbReference type="GeneID" id="108053698"/>
<proteinExistence type="predicted"/>
<keyword evidence="1" id="KW-0732">Signal</keyword>
<feature type="signal peptide" evidence="1">
    <location>
        <begin position="1"/>
        <end position="22"/>
    </location>
</feature>
<dbReference type="RefSeq" id="XP_016991902.2">
    <property type="nucleotide sequence ID" value="XM_017136413.2"/>
</dbReference>
<dbReference type="Pfam" id="PF06477">
    <property type="entry name" value="DUF1091"/>
    <property type="match status" value="1"/>
</dbReference>
<dbReference type="InterPro" id="IPR010512">
    <property type="entry name" value="DUF1091"/>
</dbReference>
<protein>
    <submittedName>
        <fullName evidence="2">Uncharacterized protein LOC108053698</fullName>
    </submittedName>
</protein>
<dbReference type="OrthoDB" id="7859583at2759"/>
<dbReference type="PANTHER" id="PTHR20898:SF0">
    <property type="entry name" value="DAEDALUS ON 3-RELATED"/>
    <property type="match status" value="1"/>
</dbReference>
<reference evidence="2" key="1">
    <citation type="submission" date="2025-08" db="UniProtKB">
        <authorList>
            <consortium name="RefSeq"/>
        </authorList>
    </citation>
    <scope>IDENTIFICATION</scope>
</reference>
<feature type="chain" id="PRO_5028349605" evidence="1">
    <location>
        <begin position="23"/>
        <end position="178"/>
    </location>
</feature>
<gene>
    <name evidence="2" type="primary">LOC108053698</name>
</gene>
<dbReference type="SMART" id="SM00697">
    <property type="entry name" value="DM8"/>
    <property type="match status" value="1"/>
</dbReference>
<organism evidence="2">
    <name type="scientific">Drosophila rhopaloa</name>
    <name type="common">Fruit fly</name>
    <dbReference type="NCBI Taxonomy" id="1041015"/>
    <lineage>
        <taxon>Eukaryota</taxon>
        <taxon>Metazoa</taxon>
        <taxon>Ecdysozoa</taxon>
        <taxon>Arthropoda</taxon>
        <taxon>Hexapoda</taxon>
        <taxon>Insecta</taxon>
        <taxon>Pterygota</taxon>
        <taxon>Neoptera</taxon>
        <taxon>Endopterygota</taxon>
        <taxon>Diptera</taxon>
        <taxon>Brachycera</taxon>
        <taxon>Muscomorpha</taxon>
        <taxon>Ephydroidea</taxon>
        <taxon>Drosophilidae</taxon>
        <taxon>Drosophila</taxon>
        <taxon>Sophophora</taxon>
    </lineage>
</organism>
<evidence type="ECO:0000313" key="2">
    <source>
        <dbReference type="RefSeq" id="XP_016991902.1"/>
    </source>
</evidence>
<name>A0A6P4FQ97_DRORH</name>
<evidence type="ECO:0000256" key="1">
    <source>
        <dbReference type="SAM" id="SignalP"/>
    </source>
</evidence>
<sequence>MRSSIIVVASLTFLLTCGISNSVIFKMTNVVCASHNKSWVRVNLCRLKAISRSKVVFNFNATLLYPTSDIRVTYRLFKKESGYKPWLINVEIDSCRFLRKPYDFMGVMIYNFFRNFTNVNHTCPLSGDLIIKNMYLTTEPFKGLPWPSGDYLFAMNWKFFRKPQFDTNVSFQFIENLL</sequence>
<dbReference type="PANTHER" id="PTHR20898">
    <property type="entry name" value="DAEDALUS ON 3-RELATED-RELATED"/>
    <property type="match status" value="1"/>
</dbReference>
<dbReference type="RefSeq" id="XP_016991902.1">
    <property type="nucleotide sequence ID" value="XM_017136413.1"/>
</dbReference>
<accession>A0A6P4FQ97</accession>
<dbReference type="AlphaFoldDB" id="A0A6P4FQ97"/>